<evidence type="ECO:0000313" key="2">
    <source>
        <dbReference type="EMBL" id="OEV16516.1"/>
    </source>
</evidence>
<feature type="compositionally biased region" description="Pro residues" evidence="1">
    <location>
        <begin position="12"/>
        <end position="26"/>
    </location>
</feature>
<feature type="region of interest" description="Disordered" evidence="1">
    <location>
        <begin position="42"/>
        <end position="81"/>
    </location>
</feature>
<feature type="compositionally biased region" description="Polar residues" evidence="1">
    <location>
        <begin position="42"/>
        <end position="59"/>
    </location>
</feature>
<keyword evidence="3" id="KW-1185">Reference proteome</keyword>
<comment type="caution">
    <text evidence="2">The sequence shown here is derived from an EMBL/GenBank/DDBJ whole genome shotgun (WGS) entry which is preliminary data.</text>
</comment>
<organism evidence="2 3">
    <name type="scientific">Streptomyces nanshensis</name>
    <dbReference type="NCBI Taxonomy" id="518642"/>
    <lineage>
        <taxon>Bacteria</taxon>
        <taxon>Bacillati</taxon>
        <taxon>Actinomycetota</taxon>
        <taxon>Actinomycetes</taxon>
        <taxon>Kitasatosporales</taxon>
        <taxon>Streptomycetaceae</taxon>
        <taxon>Streptomyces</taxon>
    </lineage>
</organism>
<dbReference type="AlphaFoldDB" id="A0A1E7LK17"/>
<proteinExistence type="predicted"/>
<accession>A0A1E7LK17</accession>
<evidence type="ECO:0000256" key="1">
    <source>
        <dbReference type="SAM" id="MobiDB-lite"/>
    </source>
</evidence>
<protein>
    <submittedName>
        <fullName evidence="2">Uncharacterized protein</fullName>
    </submittedName>
</protein>
<name>A0A1E7LK17_9ACTN</name>
<dbReference type="Proteomes" id="UP000175971">
    <property type="component" value="Unassembled WGS sequence"/>
</dbReference>
<dbReference type="EMBL" id="LJGZ01000103">
    <property type="protein sequence ID" value="OEV16516.1"/>
    <property type="molecule type" value="Genomic_DNA"/>
</dbReference>
<reference evidence="2 3" key="1">
    <citation type="journal article" date="2016" name="Front. Microbiol.">
        <title>Comparative Genomics Analysis of Streptomyces Species Reveals Their Adaptation to the Marine Environment and Their Diversity at the Genomic Level.</title>
        <authorList>
            <person name="Tian X."/>
            <person name="Zhang Z."/>
            <person name="Yang T."/>
            <person name="Chen M."/>
            <person name="Li J."/>
            <person name="Chen F."/>
            <person name="Yang J."/>
            <person name="Li W."/>
            <person name="Zhang B."/>
            <person name="Zhang Z."/>
            <person name="Wu J."/>
            <person name="Zhang C."/>
            <person name="Long L."/>
            <person name="Xiao J."/>
        </authorList>
    </citation>
    <scope>NUCLEOTIDE SEQUENCE [LARGE SCALE GENOMIC DNA]</scope>
    <source>
        <strain evidence="2 3">SCSIO M10372</strain>
    </source>
</reference>
<gene>
    <name evidence="2" type="ORF">AN221_33705</name>
</gene>
<evidence type="ECO:0000313" key="3">
    <source>
        <dbReference type="Proteomes" id="UP000175971"/>
    </source>
</evidence>
<sequence length="81" mass="8486">MISTIRTAAPDQPVPSRAPPTAPPSPTLAFFPAAVNAYHRSSSSPCARSATNAGHDTQYTRSAHSTTKSTATSEAWLSTSR</sequence>
<feature type="compositionally biased region" description="Low complexity" evidence="1">
    <location>
        <begin position="60"/>
        <end position="75"/>
    </location>
</feature>
<feature type="region of interest" description="Disordered" evidence="1">
    <location>
        <begin position="1"/>
        <end position="27"/>
    </location>
</feature>